<keyword evidence="3" id="KW-0807">Transducer</keyword>
<reference evidence="5" key="2">
    <citation type="submission" date="2025-08" db="UniProtKB">
        <authorList>
            <consortium name="Ensembl"/>
        </authorList>
    </citation>
    <scope>IDENTIFICATION</scope>
</reference>
<organism evidence="5 6">
    <name type="scientific">Hucho hucho</name>
    <name type="common">huchen</name>
    <dbReference type="NCBI Taxonomy" id="62062"/>
    <lineage>
        <taxon>Eukaryota</taxon>
        <taxon>Metazoa</taxon>
        <taxon>Chordata</taxon>
        <taxon>Craniata</taxon>
        <taxon>Vertebrata</taxon>
        <taxon>Euteleostomi</taxon>
        <taxon>Actinopterygii</taxon>
        <taxon>Neopterygii</taxon>
        <taxon>Teleostei</taxon>
        <taxon>Protacanthopterygii</taxon>
        <taxon>Salmoniformes</taxon>
        <taxon>Salmonidae</taxon>
        <taxon>Salmoninae</taxon>
        <taxon>Hucho</taxon>
    </lineage>
</organism>
<dbReference type="InterPro" id="IPR027417">
    <property type="entry name" value="P-loop_NTPase"/>
</dbReference>
<dbReference type="GO" id="GO:0003924">
    <property type="term" value="F:GTPase activity"/>
    <property type="evidence" value="ECO:0007669"/>
    <property type="project" value="InterPro"/>
</dbReference>
<dbReference type="STRING" id="62062.ENSHHUP00000091232"/>
<dbReference type="GO" id="GO:0007188">
    <property type="term" value="P:adenylate cyclase-modulating G protein-coupled receptor signaling pathway"/>
    <property type="evidence" value="ECO:0007669"/>
    <property type="project" value="TreeGrafter"/>
</dbReference>
<evidence type="ECO:0000256" key="2">
    <source>
        <dbReference type="ARBA" id="ARBA00023134"/>
    </source>
</evidence>
<dbReference type="Pfam" id="PF00503">
    <property type="entry name" value="G-alpha"/>
    <property type="match status" value="1"/>
</dbReference>
<accession>A0A4W5RQS6</accession>
<reference evidence="5" key="3">
    <citation type="submission" date="2025-09" db="UniProtKB">
        <authorList>
            <consortium name="Ensembl"/>
        </authorList>
    </citation>
    <scope>IDENTIFICATION</scope>
</reference>
<dbReference type="FunFam" id="3.40.50.300:FF:000720">
    <property type="entry name" value="Guanine nucleotide-binding protein G(k) subunit alpha"/>
    <property type="match status" value="1"/>
</dbReference>
<dbReference type="GO" id="GO:0005737">
    <property type="term" value="C:cytoplasm"/>
    <property type="evidence" value="ECO:0007669"/>
    <property type="project" value="TreeGrafter"/>
</dbReference>
<dbReference type="AlphaFoldDB" id="A0A4W5RQS6"/>
<dbReference type="GO" id="GO:0031683">
    <property type="term" value="F:G-protein beta/gamma-subunit complex binding"/>
    <property type="evidence" value="ECO:0007669"/>
    <property type="project" value="InterPro"/>
</dbReference>
<dbReference type="PROSITE" id="PS51882">
    <property type="entry name" value="G_ALPHA"/>
    <property type="match status" value="1"/>
</dbReference>
<keyword evidence="1 4" id="KW-0547">Nucleotide-binding</keyword>
<dbReference type="GO" id="GO:0001664">
    <property type="term" value="F:G protein-coupled receptor binding"/>
    <property type="evidence" value="ECO:0007669"/>
    <property type="project" value="TreeGrafter"/>
</dbReference>
<name>A0A4W5RQS6_9TELE</name>
<evidence type="ECO:0000313" key="5">
    <source>
        <dbReference type="Ensembl" id="ENSHHUP00000091232.1"/>
    </source>
</evidence>
<dbReference type="Proteomes" id="UP000314982">
    <property type="component" value="Unassembled WGS sequence"/>
</dbReference>
<keyword evidence="2 4" id="KW-0342">GTP-binding</keyword>
<keyword evidence="6" id="KW-1185">Reference proteome</keyword>
<proteinExistence type="predicted"/>
<dbReference type="SUPFAM" id="SSF52540">
    <property type="entry name" value="P-loop containing nucleoside triphosphate hydrolases"/>
    <property type="match status" value="1"/>
</dbReference>
<evidence type="ECO:0000313" key="6">
    <source>
        <dbReference type="Proteomes" id="UP000314982"/>
    </source>
</evidence>
<dbReference type="GeneTree" id="ENSGT00940000164753"/>
<protein>
    <submittedName>
        <fullName evidence="5">Uncharacterized protein</fullName>
    </submittedName>
</protein>
<evidence type="ECO:0000256" key="3">
    <source>
        <dbReference type="ARBA" id="ARBA00023224"/>
    </source>
</evidence>
<dbReference type="InterPro" id="IPR001019">
    <property type="entry name" value="Gprotein_alpha_su"/>
</dbReference>
<sequence>MYDVGGQRTKRRKWLSYFDCVRAVLFVVALSDYDMTLMEDHSMNRLQESLELFTSICTNIVFRSTSLEPTGTWMLLRVTSLPCL</sequence>
<dbReference type="PANTHER" id="PTHR10218">
    <property type="entry name" value="GTP-BINDING PROTEIN ALPHA SUBUNIT"/>
    <property type="match status" value="1"/>
</dbReference>
<dbReference type="Ensembl" id="ENSHHUT00000094046.1">
    <property type="protein sequence ID" value="ENSHHUP00000091232.1"/>
    <property type="gene ID" value="ENSHHUG00000052644.1"/>
</dbReference>
<dbReference type="GO" id="GO:0005525">
    <property type="term" value="F:GTP binding"/>
    <property type="evidence" value="ECO:0007669"/>
    <property type="project" value="UniProtKB-KW"/>
</dbReference>
<evidence type="ECO:0000256" key="4">
    <source>
        <dbReference type="PIRSR" id="PIRSR601019-1"/>
    </source>
</evidence>
<feature type="binding site" evidence="4">
    <location>
        <begin position="3"/>
        <end position="7"/>
    </location>
    <ligand>
        <name>GTP</name>
        <dbReference type="ChEBI" id="CHEBI:37565"/>
    </ligand>
</feature>
<dbReference type="PANTHER" id="PTHR10218:SF231">
    <property type="entry name" value="GUANINE NUCLEOTIDE BINDING PROTEIN (G PROTEIN) ALPHA V1"/>
    <property type="match status" value="1"/>
</dbReference>
<dbReference type="GO" id="GO:0005834">
    <property type="term" value="C:heterotrimeric G-protein complex"/>
    <property type="evidence" value="ECO:0007669"/>
    <property type="project" value="TreeGrafter"/>
</dbReference>
<dbReference type="Gene3D" id="3.40.50.300">
    <property type="entry name" value="P-loop containing nucleotide triphosphate hydrolases"/>
    <property type="match status" value="1"/>
</dbReference>
<evidence type="ECO:0000256" key="1">
    <source>
        <dbReference type="ARBA" id="ARBA00022741"/>
    </source>
</evidence>
<reference evidence="6" key="1">
    <citation type="submission" date="2018-06" db="EMBL/GenBank/DDBJ databases">
        <title>Genome assembly of Danube salmon.</title>
        <authorList>
            <person name="Macqueen D.J."/>
            <person name="Gundappa M.K."/>
        </authorList>
    </citation>
    <scope>NUCLEOTIDE SEQUENCE [LARGE SCALE GENOMIC DNA]</scope>
</reference>